<keyword evidence="3" id="KW-0732">Signal</keyword>
<dbReference type="CDD" id="cd08977">
    <property type="entry name" value="SusD"/>
    <property type="match status" value="1"/>
</dbReference>
<evidence type="ECO:0000256" key="1">
    <source>
        <dbReference type="ARBA" id="ARBA00004442"/>
    </source>
</evidence>
<dbReference type="STRING" id="407022.SAMN05661044_01614"/>
<dbReference type="Proteomes" id="UP000199421">
    <property type="component" value="Unassembled WGS sequence"/>
</dbReference>
<proteinExistence type="inferred from homology"/>
<keyword evidence="4" id="KW-0472">Membrane</keyword>
<dbReference type="GO" id="GO:0009279">
    <property type="term" value="C:cell outer membrane"/>
    <property type="evidence" value="ECO:0007669"/>
    <property type="project" value="UniProtKB-SubCell"/>
</dbReference>
<evidence type="ECO:0000259" key="6">
    <source>
        <dbReference type="Pfam" id="PF07980"/>
    </source>
</evidence>
<dbReference type="Gene3D" id="1.10.3780.10">
    <property type="entry name" value="SusD-like"/>
    <property type="match status" value="1"/>
</dbReference>
<dbReference type="Gene3D" id="1.25.40.10">
    <property type="entry name" value="Tetratricopeptide repeat domain"/>
    <property type="match status" value="1"/>
</dbReference>
<comment type="subcellular location">
    <subcellularLocation>
        <location evidence="1">Cell outer membrane</location>
    </subcellularLocation>
</comment>
<dbReference type="InterPro" id="IPR011990">
    <property type="entry name" value="TPR-like_helical_dom_sf"/>
</dbReference>
<accession>A0A1H7LAS3</accession>
<dbReference type="InterPro" id="IPR012944">
    <property type="entry name" value="SusD_RagB_dom"/>
</dbReference>
<organism evidence="7 8">
    <name type="scientific">Olivibacter domesticus</name>
    <name type="common">Pseudosphingobacterium domesticum</name>
    <dbReference type="NCBI Taxonomy" id="407022"/>
    <lineage>
        <taxon>Bacteria</taxon>
        <taxon>Pseudomonadati</taxon>
        <taxon>Bacteroidota</taxon>
        <taxon>Sphingobacteriia</taxon>
        <taxon>Sphingobacteriales</taxon>
        <taxon>Sphingobacteriaceae</taxon>
        <taxon>Olivibacter</taxon>
    </lineage>
</organism>
<gene>
    <name evidence="7" type="ORF">SAMN05661044_01614</name>
</gene>
<dbReference type="SUPFAM" id="SSF48452">
    <property type="entry name" value="TPR-like"/>
    <property type="match status" value="1"/>
</dbReference>
<comment type="similarity">
    <text evidence="2">Belongs to the SusD family.</text>
</comment>
<evidence type="ECO:0000313" key="7">
    <source>
        <dbReference type="EMBL" id="SEK96093.1"/>
    </source>
</evidence>
<dbReference type="Gene3D" id="1.25.40.390">
    <property type="match status" value="1"/>
</dbReference>
<reference evidence="8" key="1">
    <citation type="submission" date="2016-10" db="EMBL/GenBank/DDBJ databases">
        <authorList>
            <person name="Varghese N."/>
            <person name="Submissions S."/>
        </authorList>
    </citation>
    <scope>NUCLEOTIDE SEQUENCE [LARGE SCALE GENOMIC DNA]</scope>
    <source>
        <strain evidence="8">DSM 18733</strain>
    </source>
</reference>
<sequence length="521" mass="57387">MMALLAGILTSCHKDLDLKPTNDITADVVYTTPQGYKQSLAKVYSSFALTGGGGTSATIGDIGGIDQGTSDFLRLYWNIQELASDEALCAWQDPGIPELNFMTWNSNNVLLQGLYARSLYQITVANDFIRESMDDKLAGRGIEGADAEAIRVYSLEARFLRAYQYWVLMDLFGNPPFVTEEDPISKTPPRQISRADLFNYIESELLAIEGGLTDPQQNEYGRVDKAASWMLLARLYLNAEVYLGSGNSKYTQAIEYASKVINSGYMLKSNYRHLFLADNDQNRDEIILSINYDAIKTQNFGGTTFLINSSTNGQMNPASFGIPGGGWGGNRSKSTLPGKFSDISGNTDKRAMFFGTNPVINDVATFAQGLAVTKFRNVDVNGAPAPSNDGTQCSVDFPLFRLADAYLIYAEAVLRGGEGGSSTTALEYVNKIRERAYGNSSGNINNLSLDFILDERAREFYWEAYRRTDLIRFGKYTDANYVWPFKGGTQSGAGVQNFKTIFPLPALDVISNPNLTQNAGY</sequence>
<dbReference type="EMBL" id="FOAF01000001">
    <property type="protein sequence ID" value="SEK96093.1"/>
    <property type="molecule type" value="Genomic_DNA"/>
</dbReference>
<evidence type="ECO:0000256" key="5">
    <source>
        <dbReference type="ARBA" id="ARBA00023237"/>
    </source>
</evidence>
<dbReference type="Pfam" id="PF07980">
    <property type="entry name" value="SusD_RagB"/>
    <property type="match status" value="1"/>
</dbReference>
<evidence type="ECO:0000313" key="8">
    <source>
        <dbReference type="Proteomes" id="UP000199421"/>
    </source>
</evidence>
<keyword evidence="5" id="KW-0998">Cell outer membrane</keyword>
<keyword evidence="8" id="KW-1185">Reference proteome</keyword>
<dbReference type="AlphaFoldDB" id="A0A1H7LAS3"/>
<feature type="domain" description="RagB/SusD" evidence="6">
    <location>
        <begin position="319"/>
        <end position="521"/>
    </location>
</feature>
<name>A0A1H7LAS3_OLID1</name>
<protein>
    <submittedName>
        <fullName evidence="7">SusD family protein</fullName>
    </submittedName>
</protein>
<evidence type="ECO:0000256" key="3">
    <source>
        <dbReference type="ARBA" id="ARBA00022729"/>
    </source>
</evidence>
<evidence type="ECO:0000256" key="2">
    <source>
        <dbReference type="ARBA" id="ARBA00006275"/>
    </source>
</evidence>
<evidence type="ECO:0000256" key="4">
    <source>
        <dbReference type="ARBA" id="ARBA00023136"/>
    </source>
</evidence>